<dbReference type="PANTHER" id="PTHR42798">
    <property type="entry name" value="LIPOPROTEIN-RELEASING SYSTEM ATP-BINDING PROTEIN LOLD"/>
    <property type="match status" value="1"/>
</dbReference>
<dbReference type="PROSITE" id="PS50893">
    <property type="entry name" value="ABC_TRANSPORTER_2"/>
    <property type="match status" value="1"/>
</dbReference>
<proteinExistence type="inferred from homology"/>
<dbReference type="AlphaFoldDB" id="A0A1F5FZ93"/>
<evidence type="ECO:0000256" key="2">
    <source>
        <dbReference type="ARBA" id="ARBA00022448"/>
    </source>
</evidence>
<dbReference type="SMART" id="SM00382">
    <property type="entry name" value="AAA"/>
    <property type="match status" value="1"/>
</dbReference>
<dbReference type="CDD" id="cd03255">
    <property type="entry name" value="ABC_MJ0796_LolCDE_FtsE"/>
    <property type="match status" value="1"/>
</dbReference>
<dbReference type="Pfam" id="PF00005">
    <property type="entry name" value="ABC_tran"/>
    <property type="match status" value="1"/>
</dbReference>
<evidence type="ECO:0000256" key="3">
    <source>
        <dbReference type="ARBA" id="ARBA00022741"/>
    </source>
</evidence>
<dbReference type="GO" id="GO:0022857">
    <property type="term" value="F:transmembrane transporter activity"/>
    <property type="evidence" value="ECO:0007669"/>
    <property type="project" value="UniProtKB-ARBA"/>
</dbReference>
<dbReference type="InterPro" id="IPR017911">
    <property type="entry name" value="MacB-like_ATP-bd"/>
</dbReference>
<keyword evidence="4 6" id="KW-0067">ATP-binding</keyword>
<gene>
    <name evidence="6" type="ORF">A2696_00490</name>
</gene>
<evidence type="ECO:0000313" key="7">
    <source>
        <dbReference type="Proteomes" id="UP000177069"/>
    </source>
</evidence>
<evidence type="ECO:0000256" key="4">
    <source>
        <dbReference type="ARBA" id="ARBA00022840"/>
    </source>
</evidence>
<evidence type="ECO:0000256" key="1">
    <source>
        <dbReference type="ARBA" id="ARBA00005417"/>
    </source>
</evidence>
<organism evidence="6 7">
    <name type="scientific">Candidatus Curtissbacteria bacterium RIFCSPHIGHO2_01_FULL_41_13</name>
    <dbReference type="NCBI Taxonomy" id="1797745"/>
    <lineage>
        <taxon>Bacteria</taxon>
        <taxon>Candidatus Curtissiibacteriota</taxon>
    </lineage>
</organism>
<protein>
    <submittedName>
        <fullName evidence="6">Macrolide ABC transporter ATP-binding protein</fullName>
    </submittedName>
</protein>
<name>A0A1F5FZ93_9BACT</name>
<keyword evidence="3" id="KW-0547">Nucleotide-binding</keyword>
<accession>A0A1F5FZ93</accession>
<comment type="similarity">
    <text evidence="1">Belongs to the ABC transporter superfamily.</text>
</comment>
<dbReference type="Proteomes" id="UP000177069">
    <property type="component" value="Unassembled WGS sequence"/>
</dbReference>
<dbReference type="GO" id="GO:0016887">
    <property type="term" value="F:ATP hydrolysis activity"/>
    <property type="evidence" value="ECO:0007669"/>
    <property type="project" value="InterPro"/>
</dbReference>
<dbReference type="PROSITE" id="PS00211">
    <property type="entry name" value="ABC_TRANSPORTER_1"/>
    <property type="match status" value="1"/>
</dbReference>
<dbReference type="InterPro" id="IPR027417">
    <property type="entry name" value="P-loop_NTPase"/>
</dbReference>
<comment type="caution">
    <text evidence="6">The sequence shown here is derived from an EMBL/GenBank/DDBJ whole genome shotgun (WGS) entry which is preliminary data.</text>
</comment>
<keyword evidence="2" id="KW-0813">Transport</keyword>
<dbReference type="InterPro" id="IPR003439">
    <property type="entry name" value="ABC_transporter-like_ATP-bd"/>
</dbReference>
<evidence type="ECO:0000259" key="5">
    <source>
        <dbReference type="PROSITE" id="PS50893"/>
    </source>
</evidence>
<dbReference type="Gene3D" id="3.40.50.300">
    <property type="entry name" value="P-loop containing nucleotide triphosphate hydrolases"/>
    <property type="match status" value="1"/>
</dbReference>
<sequence length="237" mass="26280">MNVLIDAGNLQKTYGEGESKTEALKKVSIKVRAGEFVAIIGPSGSGKSTLMNILGCLDRPDSGNYLFENRDIGKLSDIELAKIRNRKIGFVFQAFNLLARTSALKNVELPLIYSGVKQDERNTRAMQVLEDVNLSDKLKSTPAQLSGGQQQRVAIARALINNPLVIFADEPTGNLDTKSSNEIMEIFKKLNEKGRTIVMITHEKDIAQRAARIITMRDGQITSDKKNLHKKRNITQV</sequence>
<evidence type="ECO:0000313" key="6">
    <source>
        <dbReference type="EMBL" id="OGD84931.1"/>
    </source>
</evidence>
<dbReference type="GO" id="GO:0005524">
    <property type="term" value="F:ATP binding"/>
    <property type="evidence" value="ECO:0007669"/>
    <property type="project" value="UniProtKB-KW"/>
</dbReference>
<dbReference type="EMBL" id="MFBA01000045">
    <property type="protein sequence ID" value="OGD84931.1"/>
    <property type="molecule type" value="Genomic_DNA"/>
</dbReference>
<dbReference type="PANTHER" id="PTHR42798:SF6">
    <property type="entry name" value="CELL DIVISION ATP-BINDING PROTEIN FTSE"/>
    <property type="match status" value="1"/>
</dbReference>
<reference evidence="6 7" key="1">
    <citation type="journal article" date="2016" name="Nat. Commun.">
        <title>Thousands of microbial genomes shed light on interconnected biogeochemical processes in an aquifer system.</title>
        <authorList>
            <person name="Anantharaman K."/>
            <person name="Brown C.T."/>
            <person name="Hug L.A."/>
            <person name="Sharon I."/>
            <person name="Castelle C.J."/>
            <person name="Probst A.J."/>
            <person name="Thomas B.C."/>
            <person name="Singh A."/>
            <person name="Wilkins M.J."/>
            <person name="Karaoz U."/>
            <person name="Brodie E.L."/>
            <person name="Williams K.H."/>
            <person name="Hubbard S.S."/>
            <person name="Banfield J.F."/>
        </authorList>
    </citation>
    <scope>NUCLEOTIDE SEQUENCE [LARGE SCALE GENOMIC DNA]</scope>
</reference>
<dbReference type="InterPro" id="IPR003593">
    <property type="entry name" value="AAA+_ATPase"/>
</dbReference>
<dbReference type="FunFam" id="3.40.50.300:FF:000032">
    <property type="entry name" value="Export ABC transporter ATP-binding protein"/>
    <property type="match status" value="1"/>
</dbReference>
<dbReference type="GO" id="GO:0098796">
    <property type="term" value="C:membrane protein complex"/>
    <property type="evidence" value="ECO:0007669"/>
    <property type="project" value="UniProtKB-ARBA"/>
</dbReference>
<dbReference type="InterPro" id="IPR017871">
    <property type="entry name" value="ABC_transporter-like_CS"/>
</dbReference>
<feature type="domain" description="ABC transporter" evidence="5">
    <location>
        <begin position="5"/>
        <end position="237"/>
    </location>
</feature>
<dbReference type="SUPFAM" id="SSF52540">
    <property type="entry name" value="P-loop containing nucleoside triphosphate hydrolases"/>
    <property type="match status" value="1"/>
</dbReference>